<gene>
    <name evidence="2" type="ORF">NOG11_01035</name>
</gene>
<evidence type="ECO:0000259" key="1">
    <source>
        <dbReference type="PROSITE" id="PS50222"/>
    </source>
</evidence>
<organism evidence="2 3">
    <name type="scientific">Parvularcula maris</name>
    <dbReference type="NCBI Taxonomy" id="2965077"/>
    <lineage>
        <taxon>Bacteria</taxon>
        <taxon>Pseudomonadati</taxon>
        <taxon>Pseudomonadota</taxon>
        <taxon>Alphaproteobacteria</taxon>
        <taxon>Parvularculales</taxon>
        <taxon>Parvularculaceae</taxon>
        <taxon>Parvularcula</taxon>
    </lineage>
</organism>
<sequence>MMPRPEKKSETIEIRLPYSQKQAFMEACREQGVTASDTLRRLIAQELEAASPPEKARRTFTMTIKDNPLKAAAGAAGAALTAALFGGGVSMAEDQVFSSYDRNADGVITYGEFAGLTQPRAPGGSLGHEKLFEAMDQDGSRSLQPREFEGEGVFTRRTDQLTERDGVKARVIGIERFAYDVAGEEETAISVTSATRTVDVDAKPEEIEAAYAELLGEMKDGR</sequence>
<dbReference type="EMBL" id="JANIBC010000001">
    <property type="protein sequence ID" value="MCQ8183960.1"/>
    <property type="molecule type" value="Genomic_DNA"/>
</dbReference>
<evidence type="ECO:0000313" key="3">
    <source>
        <dbReference type="Proteomes" id="UP001142610"/>
    </source>
</evidence>
<feature type="domain" description="EF-hand" evidence="1">
    <location>
        <begin position="94"/>
        <end position="123"/>
    </location>
</feature>
<dbReference type="PROSITE" id="PS50222">
    <property type="entry name" value="EF_HAND_2"/>
    <property type="match status" value="1"/>
</dbReference>
<dbReference type="AlphaFoldDB" id="A0A9X2RGF3"/>
<dbReference type="SUPFAM" id="SSF47473">
    <property type="entry name" value="EF-hand"/>
    <property type="match status" value="1"/>
</dbReference>
<name>A0A9X2RGF3_9PROT</name>
<dbReference type="InterPro" id="IPR011992">
    <property type="entry name" value="EF-hand-dom_pair"/>
</dbReference>
<dbReference type="InterPro" id="IPR002048">
    <property type="entry name" value="EF_hand_dom"/>
</dbReference>
<dbReference type="PROSITE" id="PS00018">
    <property type="entry name" value="EF_HAND_1"/>
    <property type="match status" value="1"/>
</dbReference>
<evidence type="ECO:0000313" key="2">
    <source>
        <dbReference type="EMBL" id="MCQ8183960.1"/>
    </source>
</evidence>
<proteinExistence type="predicted"/>
<dbReference type="Proteomes" id="UP001142610">
    <property type="component" value="Unassembled WGS sequence"/>
</dbReference>
<comment type="caution">
    <text evidence="2">The sequence shown here is derived from an EMBL/GenBank/DDBJ whole genome shotgun (WGS) entry which is preliminary data.</text>
</comment>
<accession>A0A9X2RGF3</accession>
<keyword evidence="3" id="KW-1185">Reference proteome</keyword>
<reference evidence="2" key="1">
    <citation type="submission" date="2022-07" db="EMBL/GenBank/DDBJ databases">
        <title>Parvularcula maris sp. nov., an algicidal bacterium isolated from seawater.</title>
        <authorList>
            <person name="Li F."/>
        </authorList>
    </citation>
    <scope>NUCLEOTIDE SEQUENCE</scope>
    <source>
        <strain evidence="2">BGMRC 0090</strain>
    </source>
</reference>
<protein>
    <recommendedName>
        <fullName evidence="1">EF-hand domain-containing protein</fullName>
    </recommendedName>
</protein>
<dbReference type="GO" id="GO:0005509">
    <property type="term" value="F:calcium ion binding"/>
    <property type="evidence" value="ECO:0007669"/>
    <property type="project" value="InterPro"/>
</dbReference>
<dbReference type="Gene3D" id="1.10.238.10">
    <property type="entry name" value="EF-hand"/>
    <property type="match status" value="1"/>
</dbReference>
<dbReference type="InterPro" id="IPR018247">
    <property type="entry name" value="EF_Hand_1_Ca_BS"/>
</dbReference>